<dbReference type="PANTHER" id="PTHR43179:SF12">
    <property type="entry name" value="GALACTOFURANOSYLTRANSFERASE GLFT2"/>
    <property type="match status" value="1"/>
</dbReference>
<dbReference type="Proteomes" id="UP001182991">
    <property type="component" value="Unassembled WGS sequence"/>
</dbReference>
<feature type="domain" description="Glycosyltransferase 2-like prokaryotic type" evidence="4">
    <location>
        <begin position="53"/>
        <end position="191"/>
    </location>
</feature>
<dbReference type="InterPro" id="IPR029044">
    <property type="entry name" value="Nucleotide-diphossugar_trans"/>
</dbReference>
<evidence type="ECO:0000313" key="6">
    <source>
        <dbReference type="Proteomes" id="UP001182991"/>
    </source>
</evidence>
<proteinExistence type="inferred from homology"/>
<dbReference type="Pfam" id="PF10111">
    <property type="entry name" value="Glyco_tranf_2_2"/>
    <property type="match status" value="1"/>
</dbReference>
<comment type="similarity">
    <text evidence="1">Belongs to the glycosyltransferase 2 family.</text>
</comment>
<dbReference type="RefSeq" id="WP_311400006.1">
    <property type="nucleotide sequence ID" value="NZ_JAVRBG010000001.1"/>
</dbReference>
<dbReference type="PANTHER" id="PTHR43179">
    <property type="entry name" value="RHAMNOSYLTRANSFERASE WBBL"/>
    <property type="match status" value="1"/>
</dbReference>
<reference evidence="6" key="1">
    <citation type="submission" date="2023-07" db="EMBL/GenBank/DDBJ databases">
        <title>Isolating and identifying novel microbial strains from the Mariana Trench.</title>
        <authorList>
            <person name="Fu H."/>
        </authorList>
    </citation>
    <scope>NUCLEOTIDE SEQUENCE [LARGE SCALE GENOMIC DNA]</scope>
    <source>
        <strain evidence="6">T-y2</strain>
    </source>
</reference>
<evidence type="ECO:0000256" key="2">
    <source>
        <dbReference type="ARBA" id="ARBA00022676"/>
    </source>
</evidence>
<protein>
    <submittedName>
        <fullName evidence="5">Galactosyltransferase-related protein</fullName>
    </submittedName>
</protein>
<dbReference type="SUPFAM" id="SSF53448">
    <property type="entry name" value="Nucleotide-diphospho-sugar transferases"/>
    <property type="match status" value="1"/>
</dbReference>
<name>A0ABU2KEA0_9FLAO</name>
<evidence type="ECO:0000259" key="4">
    <source>
        <dbReference type="Pfam" id="PF10111"/>
    </source>
</evidence>
<dbReference type="EMBL" id="JAVRBG010000001">
    <property type="protein sequence ID" value="MDT0293028.1"/>
    <property type="molecule type" value="Genomic_DNA"/>
</dbReference>
<keyword evidence="6" id="KW-1185">Reference proteome</keyword>
<dbReference type="GO" id="GO:0016757">
    <property type="term" value="F:glycosyltransferase activity"/>
    <property type="evidence" value="ECO:0007669"/>
    <property type="project" value="UniProtKB-KW"/>
</dbReference>
<dbReference type="InterPro" id="IPR019290">
    <property type="entry name" value="GlycosylTrfase-like_prok"/>
</dbReference>
<evidence type="ECO:0000256" key="1">
    <source>
        <dbReference type="ARBA" id="ARBA00006739"/>
    </source>
</evidence>
<evidence type="ECO:0000256" key="3">
    <source>
        <dbReference type="ARBA" id="ARBA00022679"/>
    </source>
</evidence>
<evidence type="ECO:0000313" key="5">
    <source>
        <dbReference type="EMBL" id="MDT0293028.1"/>
    </source>
</evidence>
<gene>
    <name evidence="5" type="ORF">RLT85_00085</name>
</gene>
<keyword evidence="3" id="KW-0808">Transferase</keyword>
<sequence length="287" mass="33557">MRNRGISLIVIFHKRLKHLRQVLKGVENGTMIPDEIILVEMDIKKSFIPESLLDIKHYLLPTTETSSLTIAEARNLGAYWSTKDILAFLDVDCIPSADYMKSIENLQIQDDCLYMGLPKYLSEKVKTVDEYKLKSKSEIHPHRPEQNSVRQIDDYGMFWSLTFFLTHKTFSKIDGFDINYTGYGAEDTDFAFNAESLGIKFILTPFEVYHQQHSFYRPPLNSMNSIIKNCNYFYSKWKHWPMINHLQKFAERGLVIWNEDRTEPIEILKQPTILEIEATLVVDEPYS</sequence>
<organism evidence="5 6">
    <name type="scientific">Mesonia ostreae</name>
    <dbReference type="NCBI Taxonomy" id="861110"/>
    <lineage>
        <taxon>Bacteria</taxon>
        <taxon>Pseudomonadati</taxon>
        <taxon>Bacteroidota</taxon>
        <taxon>Flavobacteriia</taxon>
        <taxon>Flavobacteriales</taxon>
        <taxon>Flavobacteriaceae</taxon>
        <taxon>Mesonia</taxon>
    </lineage>
</organism>
<dbReference type="Gene3D" id="3.90.550.10">
    <property type="entry name" value="Spore Coat Polysaccharide Biosynthesis Protein SpsA, Chain A"/>
    <property type="match status" value="1"/>
</dbReference>
<comment type="caution">
    <text evidence="5">The sequence shown here is derived from an EMBL/GenBank/DDBJ whole genome shotgun (WGS) entry which is preliminary data.</text>
</comment>
<keyword evidence="2 5" id="KW-0328">Glycosyltransferase</keyword>
<accession>A0ABU2KEA0</accession>